<dbReference type="PANTHER" id="PTHR10655">
    <property type="entry name" value="LYSOPHOSPHOLIPASE-RELATED"/>
    <property type="match status" value="1"/>
</dbReference>
<evidence type="ECO:0000256" key="2">
    <source>
        <dbReference type="ARBA" id="ARBA00022801"/>
    </source>
</evidence>
<dbReference type="SUPFAM" id="SSF53474">
    <property type="entry name" value="alpha/beta-Hydrolases"/>
    <property type="match status" value="1"/>
</dbReference>
<dbReference type="InterPro" id="IPR003140">
    <property type="entry name" value="PLipase/COase/thioEstase"/>
</dbReference>
<dbReference type="PANTHER" id="PTHR10655:SF17">
    <property type="entry name" value="LYSOPHOSPHOLIPASE-LIKE PROTEIN 1"/>
    <property type="match status" value="1"/>
</dbReference>
<evidence type="ECO:0000313" key="5">
    <source>
        <dbReference type="Proteomes" id="UP000240572"/>
    </source>
</evidence>
<name>A0A2P8DCT2_9BACT</name>
<dbReference type="Pfam" id="PF02230">
    <property type="entry name" value="Abhydrolase_2"/>
    <property type="match status" value="1"/>
</dbReference>
<reference evidence="4 5" key="1">
    <citation type="submission" date="2018-03" db="EMBL/GenBank/DDBJ databases">
        <title>Genomic Encyclopedia of Type Strains, Phase III (KMG-III): the genomes of soil and plant-associated and newly described type strains.</title>
        <authorList>
            <person name="Whitman W."/>
        </authorList>
    </citation>
    <scope>NUCLEOTIDE SEQUENCE [LARGE SCALE GENOMIC DNA]</scope>
    <source>
        <strain evidence="4 5">CGMCC 1.12700</strain>
    </source>
</reference>
<evidence type="ECO:0000256" key="1">
    <source>
        <dbReference type="ARBA" id="ARBA00006499"/>
    </source>
</evidence>
<dbReference type="GO" id="GO:0016787">
    <property type="term" value="F:hydrolase activity"/>
    <property type="evidence" value="ECO:0007669"/>
    <property type="project" value="UniProtKB-KW"/>
</dbReference>
<dbReference type="RefSeq" id="WP_106521708.1">
    <property type="nucleotide sequence ID" value="NZ_PYGD01000001.1"/>
</dbReference>
<gene>
    <name evidence="4" type="ORF">B0I18_1011197</name>
</gene>
<comment type="caution">
    <text evidence="4">The sequence shown here is derived from an EMBL/GenBank/DDBJ whole genome shotgun (WGS) entry which is preliminary data.</text>
</comment>
<dbReference type="Gene3D" id="3.40.50.1820">
    <property type="entry name" value="alpha/beta hydrolase"/>
    <property type="match status" value="1"/>
</dbReference>
<keyword evidence="2" id="KW-0378">Hydrolase</keyword>
<feature type="domain" description="Phospholipase/carboxylesterase/thioesterase" evidence="3">
    <location>
        <begin position="42"/>
        <end position="237"/>
    </location>
</feature>
<comment type="similarity">
    <text evidence="1">Belongs to the AB hydrolase superfamily. AB hydrolase 2 family.</text>
</comment>
<keyword evidence="5" id="KW-1185">Reference proteome</keyword>
<dbReference type="OrthoDB" id="9795555at2"/>
<dbReference type="AlphaFoldDB" id="A0A2P8DCT2"/>
<evidence type="ECO:0000313" key="4">
    <source>
        <dbReference type="EMBL" id="PSK95033.1"/>
    </source>
</evidence>
<dbReference type="EMBL" id="PYGD01000001">
    <property type="protein sequence ID" value="PSK95033.1"/>
    <property type="molecule type" value="Genomic_DNA"/>
</dbReference>
<accession>A0A2P8DCT2</accession>
<sequence length="240" mass="26766">MRFLLILILLLMHTNPALPHFLKGEHLLLHYRLREPLRPGKGKPPVIILLHGVGGNEDNLFTYANRLPEESLVIAARAPFTLQPGAYAWFHVHFEAGTPVINAEEAEKSRIILVQFINQVLEKYDADPERVFLLGFSQGAIMSYSLALSRPEKVKGILALSGRVLPEIKPVMAAGTKLQRLHVFIGHGTADAVLPISYARAAKALTEQHGIQLNYHEYPVGHETVQEEWADIAAWLKGLL</sequence>
<dbReference type="Proteomes" id="UP000240572">
    <property type="component" value="Unassembled WGS sequence"/>
</dbReference>
<dbReference type="InterPro" id="IPR050565">
    <property type="entry name" value="LYPA1-2/EST-like"/>
</dbReference>
<evidence type="ECO:0000259" key="3">
    <source>
        <dbReference type="Pfam" id="PF02230"/>
    </source>
</evidence>
<organism evidence="4 5">
    <name type="scientific">Taibaiella chishuiensis</name>
    <dbReference type="NCBI Taxonomy" id="1434707"/>
    <lineage>
        <taxon>Bacteria</taxon>
        <taxon>Pseudomonadati</taxon>
        <taxon>Bacteroidota</taxon>
        <taxon>Chitinophagia</taxon>
        <taxon>Chitinophagales</taxon>
        <taxon>Chitinophagaceae</taxon>
        <taxon>Taibaiella</taxon>
    </lineage>
</organism>
<protein>
    <submittedName>
        <fullName evidence="4">Phospholipase/carboxylesterase</fullName>
    </submittedName>
</protein>
<dbReference type="InterPro" id="IPR029058">
    <property type="entry name" value="AB_hydrolase_fold"/>
</dbReference>
<proteinExistence type="inferred from homology"/>